<dbReference type="SUPFAM" id="SSF46626">
    <property type="entry name" value="Cytochrome c"/>
    <property type="match status" value="1"/>
</dbReference>
<dbReference type="EMBL" id="JAECZA010000303">
    <property type="protein sequence ID" value="MBH8578012.1"/>
    <property type="molecule type" value="Genomic_DNA"/>
</dbReference>
<comment type="caution">
    <text evidence="6">The sequence shown here is derived from an EMBL/GenBank/DDBJ whole genome shotgun (WGS) entry which is preliminary data.</text>
</comment>
<evidence type="ECO:0000256" key="2">
    <source>
        <dbReference type="ARBA" id="ARBA00022723"/>
    </source>
</evidence>
<evidence type="ECO:0000256" key="4">
    <source>
        <dbReference type="PROSITE-ProRule" id="PRU00433"/>
    </source>
</evidence>
<gene>
    <name evidence="6" type="ORF">I8752_34705</name>
</gene>
<dbReference type="Proteomes" id="UP000662314">
    <property type="component" value="Unassembled WGS sequence"/>
</dbReference>
<sequence length="354" mass="40161">MSDLRRFYSRCLRRAAPTRSMLLSIAVAIALLISTTQALNPKNTVSAQQASPDIELAQKLGKEIIAACPVVSEAKNLAAFNSCADKLVNLTTLRETMNAPFLWGAQSKVGNYNLKDNQTTVFDPFVWRRIYLATFMFKGKPKVEQVNNLIVIHLPIQFRNQLDIGAYPYPFWHSSKKWNSYQQSTELLLFLEQKKLKGALRSAVIDSQRPVVNHVWDGKWVWNDAHGKKQPYVTLYTRLFSPSNPHLAKVDAAYRAFEVNLRQHACIVCHSPDNAAKQNPLLMLSYPNQALSLRHETVRQIKEKRMPPPAGIVNEQERQKLLEFAQAFAQAGDQALAYEGEKITSFEFIQTTSD</sequence>
<organism evidence="6 7">
    <name type="scientific">Dendronalium phyllosphericum CENA369</name>
    <dbReference type="NCBI Taxonomy" id="1725256"/>
    <lineage>
        <taxon>Bacteria</taxon>
        <taxon>Bacillati</taxon>
        <taxon>Cyanobacteriota</taxon>
        <taxon>Cyanophyceae</taxon>
        <taxon>Nostocales</taxon>
        <taxon>Nostocaceae</taxon>
        <taxon>Dendronalium</taxon>
        <taxon>Dendronalium phyllosphericum</taxon>
    </lineage>
</organism>
<feature type="domain" description="Cytochrome c" evidence="5">
    <location>
        <begin position="248"/>
        <end position="329"/>
    </location>
</feature>
<evidence type="ECO:0000313" key="7">
    <source>
        <dbReference type="Proteomes" id="UP000662314"/>
    </source>
</evidence>
<dbReference type="AlphaFoldDB" id="A0A8J7IV78"/>
<keyword evidence="1 4" id="KW-0349">Heme</keyword>
<evidence type="ECO:0000259" key="5">
    <source>
        <dbReference type="PROSITE" id="PS51007"/>
    </source>
</evidence>
<keyword evidence="7" id="KW-1185">Reference proteome</keyword>
<dbReference type="RefSeq" id="WP_214436691.1">
    <property type="nucleotide sequence ID" value="NZ_CAWPUQ010000240.1"/>
</dbReference>
<dbReference type="PROSITE" id="PS51007">
    <property type="entry name" value="CYTC"/>
    <property type="match status" value="1"/>
</dbReference>
<protein>
    <submittedName>
        <fullName evidence="6">Cytochrome c</fullName>
    </submittedName>
</protein>
<keyword evidence="3 4" id="KW-0408">Iron</keyword>
<dbReference type="GO" id="GO:0009055">
    <property type="term" value="F:electron transfer activity"/>
    <property type="evidence" value="ECO:0007669"/>
    <property type="project" value="InterPro"/>
</dbReference>
<dbReference type="GO" id="GO:0046872">
    <property type="term" value="F:metal ion binding"/>
    <property type="evidence" value="ECO:0007669"/>
    <property type="project" value="UniProtKB-KW"/>
</dbReference>
<proteinExistence type="predicted"/>
<name>A0A8J7IV78_9NOST</name>
<dbReference type="GO" id="GO:0020037">
    <property type="term" value="F:heme binding"/>
    <property type="evidence" value="ECO:0007669"/>
    <property type="project" value="InterPro"/>
</dbReference>
<accession>A0A8J7IV78</accession>
<dbReference type="InterPro" id="IPR036909">
    <property type="entry name" value="Cyt_c-like_dom_sf"/>
</dbReference>
<evidence type="ECO:0000313" key="6">
    <source>
        <dbReference type="EMBL" id="MBH8578012.1"/>
    </source>
</evidence>
<dbReference type="InterPro" id="IPR009056">
    <property type="entry name" value="Cyt_c-like_dom"/>
</dbReference>
<keyword evidence="2 4" id="KW-0479">Metal-binding</keyword>
<reference evidence="6 7" key="1">
    <citation type="journal article" date="2021" name="Int. J. Syst. Evol. Microbiol.">
        <title>Amazonocrinis nigriterrae gen. nov., sp. nov., Atlanticothrix silvestris gen. nov., sp. nov. and Dendronalium phyllosphericum gen. nov., sp. nov., nostocacean cyanobacteria from Brazilian environments.</title>
        <authorList>
            <person name="Alvarenga D.O."/>
            <person name="Andreote A.P.D."/>
            <person name="Branco L.H.Z."/>
            <person name="Delbaje E."/>
            <person name="Cruz R.B."/>
            <person name="Varani A.M."/>
            <person name="Fiore M.F."/>
        </authorList>
    </citation>
    <scope>NUCLEOTIDE SEQUENCE [LARGE SCALE GENOMIC DNA]</scope>
    <source>
        <strain evidence="6 7">CENA369</strain>
    </source>
</reference>
<evidence type="ECO:0000256" key="1">
    <source>
        <dbReference type="ARBA" id="ARBA00022617"/>
    </source>
</evidence>
<evidence type="ECO:0000256" key="3">
    <source>
        <dbReference type="ARBA" id="ARBA00023004"/>
    </source>
</evidence>